<name>A0A8S5L4Z9_9VIRU</name>
<dbReference type="GeneID" id="80399313"/>
<dbReference type="EMBL" id="BK014055">
    <property type="protein sequence ID" value="DAD52274.1"/>
    <property type="molecule type" value="Genomic_RNA"/>
</dbReference>
<evidence type="ECO:0000313" key="1">
    <source>
        <dbReference type="EMBL" id="DAD52274.1"/>
    </source>
</evidence>
<dbReference type="Proteomes" id="UP000679481">
    <property type="component" value="Segment"/>
</dbReference>
<dbReference type="RefSeq" id="YP_010770099.1">
    <property type="nucleotide sequence ID" value="NC_074163.1"/>
</dbReference>
<protein>
    <submittedName>
        <fullName evidence="1">Maturation protein</fullName>
    </submittedName>
</protein>
<evidence type="ECO:0000313" key="2">
    <source>
        <dbReference type="Proteomes" id="UP000679481"/>
    </source>
</evidence>
<dbReference type="KEGG" id="vg:80399313"/>
<reference evidence="1" key="1">
    <citation type="submission" date="2020-09" db="EMBL/GenBank/DDBJ databases">
        <title>Leviviricetes taxonomy.</title>
        <authorList>
            <person name="Stockdale S.R."/>
            <person name="Callanan J."/>
            <person name="Adriaenssens E.M."/>
            <person name="Kuhn J.H."/>
            <person name="Rumnieks J."/>
            <person name="Shkoporov A."/>
            <person name="Draper L.A."/>
            <person name="Ross P."/>
            <person name="Hill C."/>
        </authorList>
    </citation>
    <scope>NUCLEOTIDE SEQUENCE</scope>
</reference>
<gene>
    <name evidence="1" type="primary">SRR6960799_29_1</name>
</gene>
<sequence>MQPTRPVTRQTPSLAALVARRWGGSIANPNQYDYNPGSGVTPGSSSIMAGFSGTFRQFSKAHPVMTERPLRVVSIDWIPYVASSYTHYNNTAAPNTGINRNSGPIMCSIFGNFLSAGSDAESAIRWKTIPLVNPVTMNNRNVSITNEVWKSVDTSQASSIVSALEAHKSLRLLNSKGRALVGLIDAAKRGENAFLKALTKATGKDVRKQPLPRRYLVWDPVTGVPLHNGKGKTFSRYGRYKWQSTDNLPGTAAGLLLEYRYGWKIMVMEMVDQMKAFYAEDNRGELLKYRNDYQVARKRATFVDVLNTQVSGGIGGMTFQGTVVNTCTTDVHAWVRWRLKTDSLFRRLNDYGFMDITRSMYDIIPYSFVLDMFADVSGYLQAVDAYLKADVLASGHSINQSHSVMRTATSSNASSFGWTPDVPYGSVDRLKIRDYVRKPYLGFPARPTVQVKLGLYNIATLAALFKTGADRARTLRV</sequence>
<accession>A0A8S5L4Z9</accession>
<proteinExistence type="predicted"/>
<organism evidence="1 2">
    <name type="scientific">ssRNA phage SRR6960799_29</name>
    <dbReference type="NCBI Taxonomy" id="2786586"/>
    <lineage>
        <taxon>Viruses</taxon>
        <taxon>Riboviria</taxon>
        <taxon>Orthornavirae</taxon>
        <taxon>Lenarviricota</taxon>
        <taxon>Leviviricetes</taxon>
        <taxon>Norzivirales</taxon>
        <taxon>Solspiviridae</taxon>
        <taxon>Odiravirus</taxon>
        <taxon>Odiravirus sp. 'lutihabitans'</taxon>
    </lineage>
</organism>